<dbReference type="PROSITE" id="PS00028">
    <property type="entry name" value="ZINC_FINGER_C2H2_1"/>
    <property type="match status" value="1"/>
</dbReference>
<feature type="compositionally biased region" description="Polar residues" evidence="1">
    <location>
        <begin position="804"/>
        <end position="815"/>
    </location>
</feature>
<evidence type="ECO:0000313" key="3">
    <source>
        <dbReference type="EMBL" id="KFX45213.1"/>
    </source>
</evidence>
<feature type="region of interest" description="Disordered" evidence="1">
    <location>
        <begin position="778"/>
        <end position="839"/>
    </location>
</feature>
<proteinExistence type="predicted"/>
<feature type="compositionally biased region" description="Polar residues" evidence="1">
    <location>
        <begin position="963"/>
        <end position="977"/>
    </location>
</feature>
<dbReference type="InterPro" id="IPR013087">
    <property type="entry name" value="Znf_C2H2_type"/>
</dbReference>
<dbReference type="EMBL" id="JPOX01000024">
    <property type="protein sequence ID" value="KFX45213.1"/>
    <property type="molecule type" value="Genomic_DNA"/>
</dbReference>
<feature type="region of interest" description="Disordered" evidence="1">
    <location>
        <begin position="304"/>
        <end position="386"/>
    </location>
</feature>
<feature type="region of interest" description="Disordered" evidence="1">
    <location>
        <begin position="960"/>
        <end position="1010"/>
    </location>
</feature>
<gene>
    <name evidence="3" type="ORF">GQ26_0240690</name>
</gene>
<feature type="region of interest" description="Disordered" evidence="1">
    <location>
        <begin position="1"/>
        <end position="48"/>
    </location>
</feature>
<feature type="domain" description="C2H2-type" evidence="2">
    <location>
        <begin position="1052"/>
        <end position="1075"/>
    </location>
</feature>
<feature type="compositionally biased region" description="Acidic residues" evidence="1">
    <location>
        <begin position="783"/>
        <end position="799"/>
    </location>
</feature>
<name>A0A093XJ09_TALMA</name>
<feature type="compositionally biased region" description="Polar residues" evidence="1">
    <location>
        <begin position="727"/>
        <end position="745"/>
    </location>
</feature>
<dbReference type="HOGENOM" id="CLU_004655_0_0_1"/>
<feature type="compositionally biased region" description="Polar residues" evidence="1">
    <location>
        <begin position="214"/>
        <end position="229"/>
    </location>
</feature>
<accession>A0A093XJ09</accession>
<dbReference type="eggNOG" id="ENOG502S4ZA">
    <property type="taxonomic scope" value="Eukaryota"/>
</dbReference>
<feature type="compositionally biased region" description="Low complexity" evidence="1">
    <location>
        <begin position="526"/>
        <end position="553"/>
    </location>
</feature>
<feature type="compositionally biased region" description="Polar residues" evidence="1">
    <location>
        <begin position="454"/>
        <end position="464"/>
    </location>
</feature>
<evidence type="ECO:0000256" key="1">
    <source>
        <dbReference type="SAM" id="MobiDB-lite"/>
    </source>
</evidence>
<feature type="compositionally biased region" description="Low complexity" evidence="1">
    <location>
        <begin position="323"/>
        <end position="334"/>
    </location>
</feature>
<feature type="compositionally biased region" description="Polar residues" evidence="1">
    <location>
        <begin position="340"/>
        <end position="353"/>
    </location>
</feature>
<protein>
    <recommendedName>
        <fullName evidence="2">C2H2-type domain-containing protein</fullName>
    </recommendedName>
</protein>
<feature type="compositionally biased region" description="Polar residues" evidence="1">
    <location>
        <begin position="504"/>
        <end position="517"/>
    </location>
</feature>
<evidence type="ECO:0000259" key="2">
    <source>
        <dbReference type="PROSITE" id="PS00028"/>
    </source>
</evidence>
<feature type="region of interest" description="Disordered" evidence="1">
    <location>
        <begin position="423"/>
        <end position="558"/>
    </location>
</feature>
<feature type="region of interest" description="Disordered" evidence="1">
    <location>
        <begin position="186"/>
        <end position="229"/>
    </location>
</feature>
<feature type="region of interest" description="Disordered" evidence="1">
    <location>
        <begin position="118"/>
        <end position="141"/>
    </location>
</feature>
<organism evidence="3">
    <name type="scientific">Talaromyces marneffei PM1</name>
    <dbReference type="NCBI Taxonomy" id="1077442"/>
    <lineage>
        <taxon>Eukaryota</taxon>
        <taxon>Fungi</taxon>
        <taxon>Dikarya</taxon>
        <taxon>Ascomycota</taxon>
        <taxon>Pezizomycotina</taxon>
        <taxon>Eurotiomycetes</taxon>
        <taxon>Eurotiomycetidae</taxon>
        <taxon>Eurotiales</taxon>
        <taxon>Trichocomaceae</taxon>
        <taxon>Talaromyces</taxon>
        <taxon>Talaromyces sect. Talaromyces</taxon>
    </lineage>
</organism>
<reference evidence="3" key="1">
    <citation type="journal article" date="2014" name="PLoS Genet.">
        <title>Signature Gene Expression Reveals Novel Clues to the Molecular Mechanisms of Dimorphic Transition in Penicillium marneffei.</title>
        <authorList>
            <person name="Yang E."/>
            <person name="Wang G."/>
            <person name="Cai J."/>
            <person name="Woo P.C."/>
            <person name="Lau S.K."/>
            <person name="Yuen K.-Y."/>
            <person name="Chow W.-N."/>
            <person name="Lin X."/>
        </authorList>
    </citation>
    <scope>NUCLEOTIDE SEQUENCE [LARGE SCALE GENOMIC DNA]</scope>
    <source>
        <strain evidence="3">PM1</strain>
    </source>
</reference>
<feature type="compositionally biased region" description="Low complexity" evidence="1">
    <location>
        <begin position="423"/>
        <end position="453"/>
    </location>
</feature>
<feature type="compositionally biased region" description="Low complexity" evidence="1">
    <location>
        <begin position="27"/>
        <end position="36"/>
    </location>
</feature>
<dbReference type="AlphaFoldDB" id="A0A093XJ09"/>
<feature type="compositionally biased region" description="Polar residues" evidence="1">
    <location>
        <begin position="645"/>
        <end position="655"/>
    </location>
</feature>
<feature type="region of interest" description="Disordered" evidence="1">
    <location>
        <begin position="633"/>
        <end position="761"/>
    </location>
</feature>
<feature type="compositionally biased region" description="Polar residues" evidence="1">
    <location>
        <begin position="1"/>
        <end position="18"/>
    </location>
</feature>
<sequence>MSSYPKYNSYRFPNSQNEENSRRNHHPAQQQQQQQPVQPPRGYMEANYSWNNENTNRSYLNTNNAYSRAQDSLSSFPHFPVELSRYSQHGTRTDENTQRSAGLNSLVYVSSLHQNSGVSQSNVSAQGSSNSNAQYQSAASYRYPSQSNSAVNAQATTTYNQQPQHVSNAVSLTSLASYTYRNTSVNNAAQPKWRPSPKANQRGQRNTENDKSPLVTQPSTNTSLNAPSYSQMSHGYSLYTTNTSSVANPSHTVISIETLPTVTQDYPQVSETRTTDQISSSNVQYINSTDLYIQQYFLAQERARATEPEQMAGEEARKKEVEAQTQVQAEAVARAAEEASSTNAQATPTSTAKGTVKPKPAKNTSKKRSSAKKDAAPADPLDPEGDHDMALEMRMMLEKLHSMRSKDPSLFAKLWDDFKNPAASTQTTATSEQAAAGPSQSTTNPPPSTRTLSKTPKGQAQAQDSFPDLGKFPAQRRKREKQSDVAEVGAANSQLDASAPVAQVNVNSMRNQQQHQSPAPVPASVAKKTAAKSLQKASTAASSASKPKATPAQEATWPVATQQKLAKAVSGYLSKDAANNGKECSPESLMLLLRNNPTYPDLCAQLESRGFVLDRQAMARFLLVAVPALLSGKNGQEKKAEAIKNTPSAQASRSLPPTMTQPPPHPPSLPPQPVQPTQASQLVPPAQSTIPPRPALPQGVPTSDLDVVYYQPGAPAHKPHAPKNVDPTISTARPQSNQKGKTSWQRPRRSDGAWISNHPVGPKAAMARKRFFSEIVDMSQASSDEEGIPSDDDDDDEDGFSGRPNASMNMSISQPPNFPDSGPDPMDIDTDSPYPIEQDLSDSHAAIPEPDIEFNPDDESVLCEIKRLPNITKPLNPSDALKRVYYNPKSIARDIMLATGRHPSERPLNFHLMHFTQTFSGVTVRSDLETFKWNLVDPGGPSMPVVELEDILVEPPSLLPSGTVATPGQPLSTSVSTPHGVRDSMVGTPTTGQMTGRRGRPPGAKNKNPTKATLKALVKTTAGSSTRDAQPAVPAPAPATSVPELSYPMFTCEWASCPAQLHDVHTLERHVVKNHISGQTTCLWQNCPNLATEYSGEGLKEHLAQAHIQPLAWKYGDGASVNGNVQLDLDRYLNANGLIVTPDAITAGENDALIFPVEPIPIRAFNKLYGDQKATDRARQVLRAVQKRRRRVGIGLEQEGCEFSTPVRNKLFVNDEEFYEVVTDGEQGTDDWFSQGETY</sequence>
<comment type="caution">
    <text evidence="3">The sequence shown here is derived from an EMBL/GenBank/DDBJ whole genome shotgun (WGS) entry which is preliminary data.</text>
</comment>
<feature type="compositionally biased region" description="Pro residues" evidence="1">
    <location>
        <begin position="659"/>
        <end position="674"/>
    </location>
</feature>